<feature type="transmembrane region" description="Helical" evidence="3">
    <location>
        <begin position="211"/>
        <end position="233"/>
    </location>
</feature>
<dbReference type="Proteomes" id="UP001595478">
    <property type="component" value="Unassembled WGS sequence"/>
</dbReference>
<evidence type="ECO:0000256" key="1">
    <source>
        <dbReference type="ARBA" id="ARBA00022679"/>
    </source>
</evidence>
<keyword evidence="5" id="KW-1185">Reference proteome</keyword>
<gene>
    <name evidence="4" type="ORF">ACFOHL_07410</name>
</gene>
<dbReference type="EC" id="2.7.8.-" evidence="4"/>
<evidence type="ECO:0000256" key="3">
    <source>
        <dbReference type="SAM" id="Phobius"/>
    </source>
</evidence>
<keyword evidence="3" id="KW-0472">Membrane</keyword>
<dbReference type="GO" id="GO:0016740">
    <property type="term" value="F:transferase activity"/>
    <property type="evidence" value="ECO:0007669"/>
    <property type="project" value="UniProtKB-KW"/>
</dbReference>
<dbReference type="EMBL" id="JBHRSW010000011">
    <property type="protein sequence ID" value="MFC3121445.1"/>
    <property type="molecule type" value="Genomic_DNA"/>
</dbReference>
<comment type="caution">
    <text evidence="4">The sequence shown here is derived from an EMBL/GenBank/DDBJ whole genome shotgun (WGS) entry which is preliminary data.</text>
</comment>
<feature type="transmembrane region" description="Helical" evidence="3">
    <location>
        <begin position="23"/>
        <end position="56"/>
    </location>
</feature>
<accession>A0ABV7FQM1</accession>
<dbReference type="InterPro" id="IPR000462">
    <property type="entry name" value="CDP-OH_P_trans"/>
</dbReference>
<keyword evidence="3" id="KW-0812">Transmembrane</keyword>
<proteinExistence type="inferred from homology"/>
<reference evidence="5" key="1">
    <citation type="journal article" date="2019" name="Int. J. Syst. Evol. Microbiol.">
        <title>The Global Catalogue of Microorganisms (GCM) 10K type strain sequencing project: providing services to taxonomists for standard genome sequencing and annotation.</title>
        <authorList>
            <consortium name="The Broad Institute Genomics Platform"/>
            <consortium name="The Broad Institute Genome Sequencing Center for Infectious Disease"/>
            <person name="Wu L."/>
            <person name="Ma J."/>
        </authorList>
    </citation>
    <scope>NUCLEOTIDE SEQUENCE [LARGE SCALE GENOMIC DNA]</scope>
    <source>
        <strain evidence="5">KCTC 52473</strain>
    </source>
</reference>
<feature type="transmembrane region" description="Helical" evidence="3">
    <location>
        <begin position="95"/>
        <end position="117"/>
    </location>
</feature>
<evidence type="ECO:0000256" key="2">
    <source>
        <dbReference type="RuleBase" id="RU003750"/>
    </source>
</evidence>
<dbReference type="InterPro" id="IPR048254">
    <property type="entry name" value="CDP_ALCOHOL_P_TRANSF_CS"/>
</dbReference>
<sequence>MMTSFTRQVFHFSSLSLNKWSDLHAIAMLVTVLLCVFFSSLKLLIFVAALSFLCLILSHLKLLTQYRVFAGLANWVTFSRLVITMLALINYSNIATQTLFTLMALALVLDVVDGFAARKLSQSSEFGRVFDMEADAFFVMALGLYFYFTTNLGSWLLLPGLMRYAYRLCVLLFPKTGFNESKKRYAATLAGVNFVILVAAIVLPSNIQTPALVISTCIVVFSFGISFIEYFGYADHH</sequence>
<comment type="similarity">
    <text evidence="2">Belongs to the CDP-alcohol phosphatidyltransferase class-I family.</text>
</comment>
<dbReference type="PROSITE" id="PS00379">
    <property type="entry name" value="CDP_ALCOHOL_P_TRANSF"/>
    <property type="match status" value="1"/>
</dbReference>
<keyword evidence="1 2" id="KW-0808">Transferase</keyword>
<name>A0ABV7FQM1_9ALTE</name>
<evidence type="ECO:0000313" key="5">
    <source>
        <dbReference type="Proteomes" id="UP001595478"/>
    </source>
</evidence>
<dbReference type="RefSeq" id="WP_376919582.1">
    <property type="nucleotide sequence ID" value="NZ_JBHRSW010000011.1"/>
</dbReference>
<feature type="transmembrane region" description="Helical" evidence="3">
    <location>
        <begin position="68"/>
        <end position="89"/>
    </location>
</feature>
<dbReference type="Pfam" id="PF01066">
    <property type="entry name" value="CDP-OH_P_transf"/>
    <property type="match status" value="1"/>
</dbReference>
<evidence type="ECO:0000313" key="4">
    <source>
        <dbReference type="EMBL" id="MFC3121445.1"/>
    </source>
</evidence>
<dbReference type="Gene3D" id="1.20.120.1760">
    <property type="match status" value="1"/>
</dbReference>
<feature type="transmembrane region" description="Helical" evidence="3">
    <location>
        <begin position="129"/>
        <end position="148"/>
    </location>
</feature>
<organism evidence="4 5">
    <name type="scientific">Agaribacter flavus</name>
    <dbReference type="NCBI Taxonomy" id="1902781"/>
    <lineage>
        <taxon>Bacteria</taxon>
        <taxon>Pseudomonadati</taxon>
        <taxon>Pseudomonadota</taxon>
        <taxon>Gammaproteobacteria</taxon>
        <taxon>Alteromonadales</taxon>
        <taxon>Alteromonadaceae</taxon>
        <taxon>Agaribacter</taxon>
    </lineage>
</organism>
<protein>
    <submittedName>
        <fullName evidence="4">CDP-alcohol phosphatidyltransferase family protein</fullName>
        <ecNumber evidence="4">2.7.8.-</ecNumber>
    </submittedName>
</protein>
<feature type="transmembrane region" description="Helical" evidence="3">
    <location>
        <begin position="185"/>
        <end position="205"/>
    </location>
</feature>
<keyword evidence="3" id="KW-1133">Transmembrane helix</keyword>
<dbReference type="InterPro" id="IPR043130">
    <property type="entry name" value="CDP-OH_PTrfase_TM_dom"/>
</dbReference>